<evidence type="ECO:0000313" key="1">
    <source>
        <dbReference type="EMBL" id="MWN21752.1"/>
    </source>
</evidence>
<dbReference type="AlphaFoldDB" id="A0A6L7ADE4"/>
<sequence length="79" mass="9015">MKKLVKKIALPGAILAFAMALFGGATYAYSTLTTWDETGRTHLVEVHKNLRKLANLRVVRIRVAAFYYKNNYIILLIIF</sequence>
<reference evidence="1 2" key="1">
    <citation type="submission" date="2019-12" db="EMBL/GenBank/DDBJ databases">
        <title>Complete genome sequence of Leuconostoc lactis strain AVN1 provides insights into metabolic potential.</title>
        <authorList>
            <person name="Besrour N."/>
            <person name="Najjari A."/>
            <person name="Fhoula I."/>
            <person name="Jaballah S."/>
            <person name="Klibi N."/>
            <person name="Ouzari H.I."/>
        </authorList>
    </citation>
    <scope>NUCLEOTIDE SEQUENCE [LARGE SCALE GENOMIC DNA]</scope>
    <source>
        <strain evidence="1 2">AVN1</strain>
    </source>
</reference>
<accession>A0A6L7ADE4</accession>
<dbReference type="Proteomes" id="UP000478636">
    <property type="component" value="Unassembled WGS sequence"/>
</dbReference>
<dbReference type="EMBL" id="WSZI01000019">
    <property type="protein sequence ID" value="MWN21752.1"/>
    <property type="molecule type" value="Genomic_DNA"/>
</dbReference>
<comment type="caution">
    <text evidence="1">The sequence shown here is derived from an EMBL/GenBank/DDBJ whole genome shotgun (WGS) entry which is preliminary data.</text>
</comment>
<name>A0A6L7ADE4_LEULA</name>
<gene>
    <name evidence="1" type="ORF">GQS40_11710</name>
</gene>
<evidence type="ECO:0000313" key="2">
    <source>
        <dbReference type="Proteomes" id="UP000478636"/>
    </source>
</evidence>
<proteinExistence type="predicted"/>
<protein>
    <submittedName>
        <fullName evidence="1">Uncharacterized protein</fullName>
    </submittedName>
</protein>
<organism evidence="1 2">
    <name type="scientific">Leuconostoc lactis</name>
    <dbReference type="NCBI Taxonomy" id="1246"/>
    <lineage>
        <taxon>Bacteria</taxon>
        <taxon>Bacillati</taxon>
        <taxon>Bacillota</taxon>
        <taxon>Bacilli</taxon>
        <taxon>Lactobacillales</taxon>
        <taxon>Lactobacillaceae</taxon>
        <taxon>Leuconostoc</taxon>
    </lineage>
</organism>